<protein>
    <submittedName>
        <fullName evidence="2">Uncharacterized protein</fullName>
    </submittedName>
</protein>
<sequence length="78" mass="8287">MNEEHPEPPHTGLDPVDRVLAREANIAALPVTEQAAAYEVLHEELERILNASPGSLPAGLTDSVTEPGSDAAGEREHP</sequence>
<dbReference type="eggNOG" id="ENOG5031Z5P">
    <property type="taxonomic scope" value="Bacteria"/>
</dbReference>
<dbReference type="EMBL" id="JROM01000059">
    <property type="protein sequence ID" value="KHE73365.1"/>
    <property type="molecule type" value="Genomic_DNA"/>
</dbReference>
<dbReference type="STRING" id="223184.AS25_13335"/>
<dbReference type="Proteomes" id="UP000030664">
    <property type="component" value="Unassembled WGS sequence"/>
</dbReference>
<evidence type="ECO:0000313" key="3">
    <source>
        <dbReference type="Proteomes" id="UP000030664"/>
    </source>
</evidence>
<proteinExistence type="predicted"/>
<dbReference type="RefSeq" id="WP_035965827.1">
    <property type="nucleotide sequence ID" value="NZ_JBBCYS010000014.1"/>
</dbReference>
<evidence type="ECO:0000256" key="1">
    <source>
        <dbReference type="SAM" id="MobiDB-lite"/>
    </source>
</evidence>
<accession>A0A0B0D9C2</accession>
<dbReference type="AlphaFoldDB" id="A0A0B0D9C2"/>
<comment type="caution">
    <text evidence="2">The sequence shown here is derived from an EMBL/GenBank/DDBJ whole genome shotgun (WGS) entry which is preliminary data.</text>
</comment>
<gene>
    <name evidence="2" type="ORF">AS25_13335</name>
</gene>
<evidence type="ECO:0000313" key="2">
    <source>
        <dbReference type="EMBL" id="KHE73365.1"/>
    </source>
</evidence>
<name>A0A0B0D9C2_9MICC</name>
<feature type="region of interest" description="Disordered" evidence="1">
    <location>
        <begin position="52"/>
        <end position="78"/>
    </location>
</feature>
<reference evidence="2 3" key="1">
    <citation type="submission" date="2014-09" db="EMBL/GenBank/DDBJ databases">
        <title>High-quality draft genome sequence of Kocuria marina SO9-6, an actinobacterium isolated from a copper mine.</title>
        <authorList>
            <person name="Castro D.B."/>
            <person name="Pereira L.B."/>
            <person name="Silva M.V."/>
            <person name="Silva B.P."/>
            <person name="Zanardi B.R."/>
            <person name="Carlos C."/>
            <person name="Belgini D.R."/>
            <person name="Limache E.G."/>
            <person name="Lacerda G.V."/>
            <person name="Nery M.B."/>
            <person name="Gomes M.B."/>
            <person name="Souza S."/>
            <person name="Silva T.M."/>
            <person name="Rodrigues V.D."/>
            <person name="Paulino L.C."/>
            <person name="Vicentini R."/>
            <person name="Ferraz L.F."/>
            <person name="Ottoboni L.M."/>
        </authorList>
    </citation>
    <scope>NUCLEOTIDE SEQUENCE [LARGE SCALE GENOMIC DNA]</scope>
    <source>
        <strain evidence="2 3">SO9-6</strain>
    </source>
</reference>
<organism evidence="2 3">
    <name type="scientific">Kocuria marina</name>
    <dbReference type="NCBI Taxonomy" id="223184"/>
    <lineage>
        <taxon>Bacteria</taxon>
        <taxon>Bacillati</taxon>
        <taxon>Actinomycetota</taxon>
        <taxon>Actinomycetes</taxon>
        <taxon>Micrococcales</taxon>
        <taxon>Micrococcaceae</taxon>
        <taxon>Kocuria</taxon>
    </lineage>
</organism>